<comment type="similarity">
    <text evidence="2">Belongs to the ERG28 family.</text>
</comment>
<keyword evidence="4 13" id="KW-0812">Transmembrane</keyword>
<dbReference type="AlphaFoldDB" id="A0AAJ0DB36"/>
<proteinExistence type="inferred from homology"/>
<dbReference type="EMBL" id="JAWDJX010000031">
    <property type="protein sequence ID" value="KAK3050639.1"/>
    <property type="molecule type" value="Genomic_DNA"/>
</dbReference>
<evidence type="ECO:0000256" key="4">
    <source>
        <dbReference type="ARBA" id="ARBA00022692"/>
    </source>
</evidence>
<keyword evidence="7 13" id="KW-1133">Transmembrane helix</keyword>
<name>A0AAJ0DB36_9PEZI</name>
<evidence type="ECO:0000256" key="13">
    <source>
        <dbReference type="SAM" id="Phobius"/>
    </source>
</evidence>
<dbReference type="Proteomes" id="UP001271007">
    <property type="component" value="Unassembled WGS sequence"/>
</dbReference>
<dbReference type="GO" id="GO:0005789">
    <property type="term" value="C:endoplasmic reticulum membrane"/>
    <property type="evidence" value="ECO:0007669"/>
    <property type="project" value="UniProtKB-SubCell"/>
</dbReference>
<evidence type="ECO:0000256" key="7">
    <source>
        <dbReference type="ARBA" id="ARBA00022989"/>
    </source>
</evidence>
<sequence length="153" mass="16685">MASYLLPADGLLPKWLLFVSIVSIANSVQAYISLKGTREVYAGPAPPPLPSGIPKRTVAATQESTSPVTPLSARTFGTWTALSCVIRLYGAYNIHDKLVYELCIWTYVIAFAHFTSELFVFRSARIGRGIAAPMAVATGTLTWMLLQWGAYVN</sequence>
<evidence type="ECO:0000256" key="9">
    <source>
        <dbReference type="ARBA" id="ARBA00023098"/>
    </source>
</evidence>
<keyword evidence="15" id="KW-1185">Reference proteome</keyword>
<comment type="caution">
    <text evidence="14">The sequence shown here is derived from an EMBL/GenBank/DDBJ whole genome shotgun (WGS) entry which is preliminary data.</text>
</comment>
<keyword evidence="11" id="KW-1207">Sterol metabolism</keyword>
<evidence type="ECO:0000256" key="11">
    <source>
        <dbReference type="ARBA" id="ARBA00023166"/>
    </source>
</evidence>
<evidence type="ECO:0000313" key="15">
    <source>
        <dbReference type="Proteomes" id="UP001271007"/>
    </source>
</evidence>
<organism evidence="14 15">
    <name type="scientific">Extremus antarcticus</name>
    <dbReference type="NCBI Taxonomy" id="702011"/>
    <lineage>
        <taxon>Eukaryota</taxon>
        <taxon>Fungi</taxon>
        <taxon>Dikarya</taxon>
        <taxon>Ascomycota</taxon>
        <taxon>Pezizomycotina</taxon>
        <taxon>Dothideomycetes</taxon>
        <taxon>Dothideomycetidae</taxon>
        <taxon>Mycosphaerellales</taxon>
        <taxon>Extremaceae</taxon>
        <taxon>Extremus</taxon>
    </lineage>
</organism>
<evidence type="ECO:0000256" key="12">
    <source>
        <dbReference type="ARBA" id="ARBA00023221"/>
    </source>
</evidence>
<gene>
    <name evidence="14" type="primary">ERG28_1</name>
    <name evidence="14" type="ORF">LTR09_008279</name>
</gene>
<keyword evidence="9" id="KW-0443">Lipid metabolism</keyword>
<keyword evidence="10 13" id="KW-0472">Membrane</keyword>
<comment type="subcellular location">
    <subcellularLocation>
        <location evidence="1">Endoplasmic reticulum membrane</location>
        <topology evidence="1">Multi-pass membrane protein</topology>
    </subcellularLocation>
</comment>
<dbReference type="PANTHER" id="PTHR15451:SF19">
    <property type="entry name" value="ERGOSTEROL BIOSYNTHETIC PROTEIN 28 HOMOLOG"/>
    <property type="match status" value="1"/>
</dbReference>
<dbReference type="GO" id="GO:0016126">
    <property type="term" value="P:sterol biosynthetic process"/>
    <property type="evidence" value="ECO:0007669"/>
    <property type="project" value="UniProtKB-KW"/>
</dbReference>
<evidence type="ECO:0000256" key="2">
    <source>
        <dbReference type="ARBA" id="ARBA00005377"/>
    </source>
</evidence>
<keyword evidence="5" id="KW-0256">Endoplasmic reticulum</keyword>
<keyword evidence="12" id="KW-0753">Steroid metabolism</keyword>
<evidence type="ECO:0000256" key="10">
    <source>
        <dbReference type="ARBA" id="ARBA00023136"/>
    </source>
</evidence>
<accession>A0AAJ0DB36</accession>
<dbReference type="InterPro" id="IPR005352">
    <property type="entry name" value="Erg28"/>
</dbReference>
<evidence type="ECO:0000256" key="6">
    <source>
        <dbReference type="ARBA" id="ARBA00022955"/>
    </source>
</evidence>
<keyword evidence="6" id="KW-0752">Steroid biosynthesis</keyword>
<dbReference type="Pfam" id="PF03694">
    <property type="entry name" value="Erg28"/>
    <property type="match status" value="1"/>
</dbReference>
<evidence type="ECO:0000256" key="5">
    <source>
        <dbReference type="ARBA" id="ARBA00022824"/>
    </source>
</evidence>
<evidence type="ECO:0000256" key="8">
    <source>
        <dbReference type="ARBA" id="ARBA00023011"/>
    </source>
</evidence>
<protein>
    <submittedName>
        <fullName evidence="14">Ergosterol biosynthesis protein</fullName>
    </submittedName>
</protein>
<evidence type="ECO:0000313" key="14">
    <source>
        <dbReference type="EMBL" id="KAK3050639.1"/>
    </source>
</evidence>
<keyword evidence="3" id="KW-0444">Lipid biosynthesis</keyword>
<feature type="transmembrane region" description="Helical" evidence="13">
    <location>
        <begin position="15"/>
        <end position="34"/>
    </location>
</feature>
<feature type="transmembrane region" description="Helical" evidence="13">
    <location>
        <begin position="132"/>
        <end position="151"/>
    </location>
</feature>
<reference evidence="14" key="1">
    <citation type="submission" date="2023-04" db="EMBL/GenBank/DDBJ databases">
        <title>Black Yeasts Isolated from many extreme environments.</title>
        <authorList>
            <person name="Coleine C."/>
            <person name="Stajich J.E."/>
            <person name="Selbmann L."/>
        </authorList>
    </citation>
    <scope>NUCLEOTIDE SEQUENCE</scope>
    <source>
        <strain evidence="14">CCFEE 5312</strain>
    </source>
</reference>
<dbReference type="GO" id="GO:0030674">
    <property type="term" value="F:protein-macromolecule adaptor activity"/>
    <property type="evidence" value="ECO:0007669"/>
    <property type="project" value="TreeGrafter"/>
</dbReference>
<evidence type="ECO:0000256" key="1">
    <source>
        <dbReference type="ARBA" id="ARBA00004477"/>
    </source>
</evidence>
<dbReference type="PANTHER" id="PTHR15451">
    <property type="entry name" value="ERGOSTEROL BIOSYNTHETIC PROTEIN 28-RELATED"/>
    <property type="match status" value="1"/>
</dbReference>
<evidence type="ECO:0000256" key="3">
    <source>
        <dbReference type="ARBA" id="ARBA00022516"/>
    </source>
</evidence>
<keyword evidence="8" id="KW-0756">Sterol biosynthesis</keyword>
<feature type="transmembrane region" description="Helical" evidence="13">
    <location>
        <begin position="98"/>
        <end position="120"/>
    </location>
</feature>